<feature type="transmembrane region" description="Helical" evidence="6">
    <location>
        <begin position="243"/>
        <end position="263"/>
    </location>
</feature>
<reference evidence="7" key="1">
    <citation type="submission" date="2020-05" db="EMBL/GenBank/DDBJ databases">
        <authorList>
            <person name="Chiriac C."/>
            <person name="Salcher M."/>
            <person name="Ghai R."/>
            <person name="Kavagutti S V."/>
        </authorList>
    </citation>
    <scope>NUCLEOTIDE SEQUENCE</scope>
</reference>
<organism evidence="7">
    <name type="scientific">freshwater metagenome</name>
    <dbReference type="NCBI Taxonomy" id="449393"/>
    <lineage>
        <taxon>unclassified sequences</taxon>
        <taxon>metagenomes</taxon>
        <taxon>ecological metagenomes</taxon>
    </lineage>
</organism>
<dbReference type="PANTHER" id="PTHR42770:SF16">
    <property type="entry name" value="AMINO ACID PERMEASE"/>
    <property type="match status" value="1"/>
</dbReference>
<feature type="transmembrane region" description="Helical" evidence="6">
    <location>
        <begin position="467"/>
        <end position="489"/>
    </location>
</feature>
<dbReference type="PANTHER" id="PTHR42770">
    <property type="entry name" value="AMINO ACID TRANSPORTER-RELATED"/>
    <property type="match status" value="1"/>
</dbReference>
<feature type="transmembrane region" description="Helical" evidence="6">
    <location>
        <begin position="81"/>
        <end position="106"/>
    </location>
</feature>
<accession>A0A6J6DM14</accession>
<dbReference type="GO" id="GO:0005886">
    <property type="term" value="C:plasma membrane"/>
    <property type="evidence" value="ECO:0007669"/>
    <property type="project" value="UniProtKB-SubCell"/>
</dbReference>
<feature type="transmembrane region" description="Helical" evidence="6">
    <location>
        <begin position="20"/>
        <end position="44"/>
    </location>
</feature>
<evidence type="ECO:0000256" key="4">
    <source>
        <dbReference type="ARBA" id="ARBA00022989"/>
    </source>
</evidence>
<evidence type="ECO:0000256" key="3">
    <source>
        <dbReference type="ARBA" id="ARBA00022692"/>
    </source>
</evidence>
<evidence type="ECO:0000313" key="7">
    <source>
        <dbReference type="EMBL" id="CAB4564045.1"/>
    </source>
</evidence>
<feature type="transmembrane region" description="Helical" evidence="6">
    <location>
        <begin position="356"/>
        <end position="377"/>
    </location>
</feature>
<gene>
    <name evidence="7" type="ORF">UFOPK1591_00917</name>
</gene>
<evidence type="ECO:0000256" key="5">
    <source>
        <dbReference type="ARBA" id="ARBA00023136"/>
    </source>
</evidence>
<feature type="transmembrane region" description="Helical" evidence="6">
    <location>
        <begin position="383"/>
        <end position="411"/>
    </location>
</feature>
<feature type="transmembrane region" description="Helical" evidence="6">
    <location>
        <begin position="423"/>
        <end position="447"/>
    </location>
</feature>
<dbReference type="AlphaFoldDB" id="A0A6J6DM14"/>
<feature type="transmembrane region" description="Helical" evidence="6">
    <location>
        <begin position="56"/>
        <end position="75"/>
    </location>
</feature>
<dbReference type="Pfam" id="PF13520">
    <property type="entry name" value="AA_permease_2"/>
    <property type="match status" value="1"/>
</dbReference>
<proteinExistence type="predicted"/>
<evidence type="ECO:0000256" key="2">
    <source>
        <dbReference type="ARBA" id="ARBA00022475"/>
    </source>
</evidence>
<sequence>MSTTVDKKKGGGLSKGRLGVFGIVFFVVAASAPMAGMTGVVPVATVLGNGAAVPGAYVFVGIVLLLFSVGFSAMSHKVTNAGAFFAYIGKGLGVNVGVASAFVSALAYMTVQFCIYGFFGAMMSLTFGALGVDIPWFVWFVVGWVLVTLFSLFRVDVGARFLGVLTTLEVLSMVIVAVAIFATGGPEGLNFQASFDPTLVFAGGFTGTAGIALAFAFASFIGFESTAIYGEEAKDAKNTVRKATYWAIGIIAGLFAVVTFAMMTGLGANEAVNQVLERSTIEGTPLADPAAVLFSLASEFVGEWMAVVMGVLLITSLFAGLLAFQNAGARYFFAMSRGGVLPAALSKTNGRGAPSGGVWTMSIIGFIVVGLFALFNLDPIANLFYWLSAVAVLAITVVEILVSIAVIVYFAKNKGANVWQGKIAPALAAVGMTLALYLIAARFNLLAGTAAEGVDPSLPESSFALSPLGWFLVTLPIIFFVIGLISALINKKENASLTKDMVS</sequence>
<feature type="transmembrane region" description="Helical" evidence="6">
    <location>
        <begin position="162"/>
        <end position="182"/>
    </location>
</feature>
<dbReference type="InterPro" id="IPR050367">
    <property type="entry name" value="APC_superfamily"/>
</dbReference>
<evidence type="ECO:0000256" key="1">
    <source>
        <dbReference type="ARBA" id="ARBA00004651"/>
    </source>
</evidence>
<dbReference type="PIRSF" id="PIRSF006060">
    <property type="entry name" value="AA_transporter"/>
    <property type="match status" value="1"/>
</dbReference>
<dbReference type="GO" id="GO:0022857">
    <property type="term" value="F:transmembrane transporter activity"/>
    <property type="evidence" value="ECO:0007669"/>
    <property type="project" value="InterPro"/>
</dbReference>
<feature type="transmembrane region" description="Helical" evidence="6">
    <location>
        <begin position="136"/>
        <end position="155"/>
    </location>
</feature>
<keyword evidence="3 6" id="KW-0812">Transmembrane</keyword>
<keyword evidence="4 6" id="KW-1133">Transmembrane helix</keyword>
<evidence type="ECO:0000256" key="6">
    <source>
        <dbReference type="SAM" id="Phobius"/>
    </source>
</evidence>
<protein>
    <submittedName>
        <fullName evidence="7">Unannotated protein</fullName>
    </submittedName>
</protein>
<dbReference type="Gene3D" id="1.20.1740.10">
    <property type="entry name" value="Amino acid/polyamine transporter I"/>
    <property type="match status" value="1"/>
</dbReference>
<feature type="transmembrane region" description="Helical" evidence="6">
    <location>
        <begin position="304"/>
        <end position="324"/>
    </location>
</feature>
<dbReference type="InterPro" id="IPR002293">
    <property type="entry name" value="AA/rel_permease1"/>
</dbReference>
<comment type="subcellular location">
    <subcellularLocation>
        <location evidence="1">Cell membrane</location>
        <topology evidence="1">Multi-pass membrane protein</topology>
    </subcellularLocation>
</comment>
<feature type="transmembrane region" description="Helical" evidence="6">
    <location>
        <begin position="202"/>
        <end position="223"/>
    </location>
</feature>
<name>A0A6J6DM14_9ZZZZ</name>
<keyword evidence="5 6" id="KW-0472">Membrane</keyword>
<dbReference type="EMBL" id="CAEZTD010000067">
    <property type="protein sequence ID" value="CAB4564045.1"/>
    <property type="molecule type" value="Genomic_DNA"/>
</dbReference>
<keyword evidence="2" id="KW-1003">Cell membrane</keyword>